<dbReference type="EMBL" id="BAAAUX010000016">
    <property type="protein sequence ID" value="GAA2800763.1"/>
    <property type="molecule type" value="Genomic_DNA"/>
</dbReference>
<evidence type="ECO:0000313" key="3">
    <source>
        <dbReference type="EMBL" id="GAA2800763.1"/>
    </source>
</evidence>
<dbReference type="InterPro" id="IPR036390">
    <property type="entry name" value="WH_DNA-bd_sf"/>
</dbReference>
<evidence type="ECO:0000259" key="2">
    <source>
        <dbReference type="Pfam" id="PF12802"/>
    </source>
</evidence>
<accession>A0ABN3VIU4</accession>
<organism evidence="3 4">
    <name type="scientific">Saccharopolyspora taberi</name>
    <dbReference type="NCBI Taxonomy" id="60895"/>
    <lineage>
        <taxon>Bacteria</taxon>
        <taxon>Bacillati</taxon>
        <taxon>Actinomycetota</taxon>
        <taxon>Actinomycetes</taxon>
        <taxon>Pseudonocardiales</taxon>
        <taxon>Pseudonocardiaceae</taxon>
        <taxon>Saccharopolyspora</taxon>
    </lineage>
</organism>
<dbReference type="InterPro" id="IPR043129">
    <property type="entry name" value="ATPase_NBD"/>
</dbReference>
<dbReference type="Proteomes" id="UP001500979">
    <property type="component" value="Unassembled WGS sequence"/>
</dbReference>
<dbReference type="InterPro" id="IPR036388">
    <property type="entry name" value="WH-like_DNA-bd_sf"/>
</dbReference>
<dbReference type="InterPro" id="IPR000835">
    <property type="entry name" value="HTH_MarR-typ"/>
</dbReference>
<comment type="similarity">
    <text evidence="1">Belongs to the ROK (NagC/XylR) family.</text>
</comment>
<dbReference type="Gene3D" id="1.10.10.10">
    <property type="entry name" value="Winged helix-like DNA-binding domain superfamily/Winged helix DNA-binding domain"/>
    <property type="match status" value="1"/>
</dbReference>
<dbReference type="Pfam" id="PF12802">
    <property type="entry name" value="MarR_2"/>
    <property type="match status" value="1"/>
</dbReference>
<keyword evidence="4" id="KW-1185">Reference proteome</keyword>
<evidence type="ECO:0000256" key="1">
    <source>
        <dbReference type="ARBA" id="ARBA00006479"/>
    </source>
</evidence>
<evidence type="ECO:0000313" key="4">
    <source>
        <dbReference type="Proteomes" id="UP001500979"/>
    </source>
</evidence>
<dbReference type="Pfam" id="PF00480">
    <property type="entry name" value="ROK"/>
    <property type="match status" value="1"/>
</dbReference>
<dbReference type="PANTHER" id="PTHR18964:SF149">
    <property type="entry name" value="BIFUNCTIONAL UDP-N-ACETYLGLUCOSAMINE 2-EPIMERASE_N-ACETYLMANNOSAMINE KINASE"/>
    <property type="match status" value="1"/>
</dbReference>
<dbReference type="Gene3D" id="3.30.420.40">
    <property type="match status" value="2"/>
</dbReference>
<dbReference type="SUPFAM" id="SSF46785">
    <property type="entry name" value="Winged helix' DNA-binding domain"/>
    <property type="match status" value="1"/>
</dbReference>
<sequence length="367" mass="37808">MVHNAAARVLALLHYNGPITRSTATTSLGLARSAVGNAVAELEELGLVSTRAQSAAAGRGRPSPVIEAAPAAPFVVACALRQDHVEVAAGALGAPVRTGRRIELPEPPGPDRLAAMLAEQVRRTIRETGGTCAGVCVAVPGALRESDGFVHSALRFGWTDVPFGELVTERVDGPPVRFGRDSNLAAMAEYRRGAAAGAANALVLTCDHRGIGGALVNEGALFVGDGHAVEAGHVVIDSRGPACSCGSRGCLELYADAAALLRTARADSVAEALRATGPRRRTARRLAAGLAGLTTVLDPDRIVLTGFLARLLAAETELLESETRRLSLVARAGRARLVSGALDAPVLTGAADRAFESLLADPQRIGG</sequence>
<protein>
    <submittedName>
        <fullName evidence="3">ROK family protein</fullName>
    </submittedName>
</protein>
<feature type="domain" description="HTH marR-type" evidence="2">
    <location>
        <begin position="5"/>
        <end position="59"/>
    </location>
</feature>
<dbReference type="SUPFAM" id="SSF53067">
    <property type="entry name" value="Actin-like ATPase domain"/>
    <property type="match status" value="1"/>
</dbReference>
<dbReference type="InterPro" id="IPR000600">
    <property type="entry name" value="ROK"/>
</dbReference>
<proteinExistence type="inferred from homology"/>
<name>A0ABN3VIU4_9PSEU</name>
<gene>
    <name evidence="3" type="ORF">GCM10010470_39820</name>
</gene>
<dbReference type="PANTHER" id="PTHR18964">
    <property type="entry name" value="ROK (REPRESSOR, ORF, KINASE) FAMILY"/>
    <property type="match status" value="1"/>
</dbReference>
<dbReference type="RefSeq" id="WP_344681844.1">
    <property type="nucleotide sequence ID" value="NZ_BAAAUX010000016.1"/>
</dbReference>
<reference evidence="3 4" key="1">
    <citation type="journal article" date="2019" name="Int. J. Syst. Evol. Microbiol.">
        <title>The Global Catalogue of Microorganisms (GCM) 10K type strain sequencing project: providing services to taxonomists for standard genome sequencing and annotation.</title>
        <authorList>
            <consortium name="The Broad Institute Genomics Platform"/>
            <consortium name="The Broad Institute Genome Sequencing Center for Infectious Disease"/>
            <person name="Wu L."/>
            <person name="Ma J."/>
        </authorList>
    </citation>
    <scope>NUCLEOTIDE SEQUENCE [LARGE SCALE GENOMIC DNA]</scope>
    <source>
        <strain evidence="3 4">JCM 9383</strain>
    </source>
</reference>
<comment type="caution">
    <text evidence="3">The sequence shown here is derived from an EMBL/GenBank/DDBJ whole genome shotgun (WGS) entry which is preliminary data.</text>
</comment>